<keyword evidence="3" id="KW-1185">Reference proteome</keyword>
<feature type="transmembrane region" description="Helical" evidence="1">
    <location>
        <begin position="12"/>
        <end position="33"/>
    </location>
</feature>
<keyword evidence="1" id="KW-0472">Membrane</keyword>
<evidence type="ECO:0000313" key="2">
    <source>
        <dbReference type="EMBL" id="MDP1027537.1"/>
    </source>
</evidence>
<feature type="transmembrane region" description="Helical" evidence="1">
    <location>
        <begin position="39"/>
        <end position="63"/>
    </location>
</feature>
<dbReference type="Proteomes" id="UP001230685">
    <property type="component" value="Unassembled WGS sequence"/>
</dbReference>
<evidence type="ECO:0000256" key="1">
    <source>
        <dbReference type="SAM" id="Phobius"/>
    </source>
</evidence>
<dbReference type="EMBL" id="JAUUDS010000004">
    <property type="protein sequence ID" value="MDP1027537.1"/>
    <property type="molecule type" value="Genomic_DNA"/>
</dbReference>
<reference evidence="2 3" key="1">
    <citation type="submission" date="2023-07" db="EMBL/GenBank/DDBJ databases">
        <authorList>
            <person name="Kim M.K."/>
        </authorList>
    </citation>
    <scope>NUCLEOTIDE SEQUENCE [LARGE SCALE GENOMIC DNA]</scope>
    <source>
        <strain evidence="2 3">KR1UV-12</strain>
    </source>
</reference>
<protein>
    <recommendedName>
        <fullName evidence="4">Holin</fullName>
    </recommendedName>
</protein>
<sequence>MSEQRLRYRAFLSVVAATLVVALAPVIVSGLLGKVLPEALIATSDKVTTGLVTLLGTIGGLLFRQSQPIASSEPPAP</sequence>
<accession>A0ABT9EKP8</accession>
<keyword evidence="1" id="KW-1133">Transmembrane helix</keyword>
<keyword evidence="1" id="KW-0812">Transmembrane</keyword>
<name>A0ABT9EKP8_9SPHN</name>
<organism evidence="2 3">
    <name type="scientific">Sphingomonas aurea</name>
    <dbReference type="NCBI Taxonomy" id="3063994"/>
    <lineage>
        <taxon>Bacteria</taxon>
        <taxon>Pseudomonadati</taxon>
        <taxon>Pseudomonadota</taxon>
        <taxon>Alphaproteobacteria</taxon>
        <taxon>Sphingomonadales</taxon>
        <taxon>Sphingomonadaceae</taxon>
        <taxon>Sphingomonas</taxon>
    </lineage>
</organism>
<comment type="caution">
    <text evidence="2">The sequence shown here is derived from an EMBL/GenBank/DDBJ whole genome shotgun (WGS) entry which is preliminary data.</text>
</comment>
<proteinExistence type="predicted"/>
<gene>
    <name evidence="2" type="ORF">Q5H91_09960</name>
</gene>
<evidence type="ECO:0008006" key="4">
    <source>
        <dbReference type="Google" id="ProtNLM"/>
    </source>
</evidence>
<dbReference type="RefSeq" id="WP_305173248.1">
    <property type="nucleotide sequence ID" value="NZ_JAUUDS010000004.1"/>
</dbReference>
<evidence type="ECO:0000313" key="3">
    <source>
        <dbReference type="Proteomes" id="UP001230685"/>
    </source>
</evidence>